<reference evidence="18" key="1">
    <citation type="submission" date="2025-08" db="UniProtKB">
        <authorList>
            <consortium name="RefSeq"/>
        </authorList>
    </citation>
    <scope>IDENTIFICATION</scope>
</reference>
<keyword evidence="6" id="KW-0378">Hydrolase</keyword>
<dbReference type="InParanoid" id="A0A6P7KCV6"/>
<dbReference type="AlphaFoldDB" id="A0A6P7KCV6"/>
<dbReference type="CTD" id="100006246"/>
<evidence type="ECO:0000259" key="16">
    <source>
        <dbReference type="PROSITE" id="PS51192"/>
    </source>
</evidence>
<evidence type="ECO:0000256" key="2">
    <source>
        <dbReference type="ARBA" id="ARBA00004173"/>
    </source>
</evidence>
<dbReference type="SUPFAM" id="SSF52540">
    <property type="entry name" value="P-loop containing nucleoside triphosphate hydrolases"/>
    <property type="match status" value="1"/>
</dbReference>
<feature type="domain" description="Helicase ATP-binding" evidence="16">
    <location>
        <begin position="65"/>
        <end position="231"/>
    </location>
</feature>
<evidence type="ECO:0000256" key="11">
    <source>
        <dbReference type="ARBA" id="ARBA00023242"/>
    </source>
</evidence>
<dbReference type="GO" id="GO:0005739">
    <property type="term" value="C:mitochondrion"/>
    <property type="evidence" value="ECO:0007669"/>
    <property type="project" value="UniProtKB-SubCell"/>
</dbReference>
<keyword evidence="17" id="KW-1185">Reference proteome</keyword>
<dbReference type="FunFam" id="3.40.50.300:FF:001007">
    <property type="entry name" value="putative pre-mRNA-splicing factor ATP-dependent RNA helicase DHX32"/>
    <property type="match status" value="1"/>
</dbReference>
<feature type="compositionally biased region" description="Basic and acidic residues" evidence="15">
    <location>
        <begin position="704"/>
        <end position="713"/>
    </location>
</feature>
<evidence type="ECO:0000313" key="18">
    <source>
        <dbReference type="RefSeq" id="XP_028286187.1"/>
    </source>
</evidence>
<name>A0A6P7KCV6_9TELE</name>
<dbReference type="EC" id="3.6.4.13" evidence="4"/>
<dbReference type="CDD" id="cd18791">
    <property type="entry name" value="SF2_C_RHA"/>
    <property type="match status" value="1"/>
</dbReference>
<dbReference type="InterPro" id="IPR027417">
    <property type="entry name" value="P-loop_NTPase"/>
</dbReference>
<dbReference type="PANTHER" id="PTHR18934">
    <property type="entry name" value="ATP-DEPENDENT RNA HELICASE"/>
    <property type="match status" value="1"/>
</dbReference>
<comment type="subcellular location">
    <subcellularLocation>
        <location evidence="2">Mitochondrion</location>
    </subcellularLocation>
    <subcellularLocation>
        <location evidence="1">Nucleus</location>
    </subcellularLocation>
</comment>
<evidence type="ECO:0000313" key="17">
    <source>
        <dbReference type="Proteomes" id="UP000515145"/>
    </source>
</evidence>
<dbReference type="FunFam" id="3.40.50.300:FF:001055">
    <property type="entry name" value="putative pre-mRNA-splicing factor ATP-dependent RNA helicase DHX32"/>
    <property type="match status" value="1"/>
</dbReference>
<evidence type="ECO:0000256" key="7">
    <source>
        <dbReference type="ARBA" id="ARBA00022806"/>
    </source>
</evidence>
<evidence type="ECO:0000256" key="15">
    <source>
        <dbReference type="SAM" id="MobiDB-lite"/>
    </source>
</evidence>
<dbReference type="PROSITE" id="PS51192">
    <property type="entry name" value="HELICASE_ATP_BIND_1"/>
    <property type="match status" value="1"/>
</dbReference>
<keyword evidence="9" id="KW-0007">Acetylation</keyword>
<dbReference type="Gene3D" id="3.40.50.300">
    <property type="entry name" value="P-loop containing nucleotide triphosphate hydrolases"/>
    <property type="match status" value="2"/>
</dbReference>
<dbReference type="FunFam" id="1.20.120.1080:FF:000010">
    <property type="entry name" value="ATP-dependent RNA helicase DQX1 isoform X1"/>
    <property type="match status" value="1"/>
</dbReference>
<dbReference type="GeneID" id="114451622"/>
<dbReference type="Proteomes" id="UP000515145">
    <property type="component" value="Chromosome 19"/>
</dbReference>
<evidence type="ECO:0000256" key="9">
    <source>
        <dbReference type="ARBA" id="ARBA00022990"/>
    </source>
</evidence>
<dbReference type="GO" id="GO:0003723">
    <property type="term" value="F:RNA binding"/>
    <property type="evidence" value="ECO:0007669"/>
    <property type="project" value="TreeGrafter"/>
</dbReference>
<comment type="catalytic activity">
    <reaction evidence="12">
        <text>ATP + H2O = ADP + phosphate + H(+)</text>
        <dbReference type="Rhea" id="RHEA:13065"/>
        <dbReference type="ChEBI" id="CHEBI:15377"/>
        <dbReference type="ChEBI" id="CHEBI:15378"/>
        <dbReference type="ChEBI" id="CHEBI:30616"/>
        <dbReference type="ChEBI" id="CHEBI:43474"/>
        <dbReference type="ChEBI" id="CHEBI:456216"/>
        <dbReference type="EC" id="3.6.4.13"/>
    </reaction>
</comment>
<dbReference type="GO" id="GO:0003724">
    <property type="term" value="F:RNA helicase activity"/>
    <property type="evidence" value="ECO:0007669"/>
    <property type="project" value="UniProtKB-EC"/>
</dbReference>
<evidence type="ECO:0000256" key="8">
    <source>
        <dbReference type="ARBA" id="ARBA00022840"/>
    </source>
</evidence>
<dbReference type="Pfam" id="PF04408">
    <property type="entry name" value="WHD_HA2"/>
    <property type="match status" value="1"/>
</dbReference>
<feature type="compositionally biased region" description="Polar residues" evidence="15">
    <location>
        <begin position="714"/>
        <end position="723"/>
    </location>
</feature>
<dbReference type="Gene3D" id="1.20.120.1080">
    <property type="match status" value="1"/>
</dbReference>
<dbReference type="GO" id="GO:0005524">
    <property type="term" value="F:ATP binding"/>
    <property type="evidence" value="ECO:0007669"/>
    <property type="project" value="UniProtKB-KW"/>
</dbReference>
<dbReference type="InterPro" id="IPR014001">
    <property type="entry name" value="Helicase_ATP-bd"/>
</dbReference>
<evidence type="ECO:0000256" key="6">
    <source>
        <dbReference type="ARBA" id="ARBA00022801"/>
    </source>
</evidence>
<protein>
    <recommendedName>
        <fullName evidence="13">Putative pre-mRNA-splicing factor ATP-dependent RNA helicase DHX32</fullName>
        <ecNumber evidence="4">3.6.4.13</ecNumber>
    </recommendedName>
    <alternativeName>
        <fullName evidence="14">DEAH box protein 32</fullName>
    </alternativeName>
</protein>
<keyword evidence="10" id="KW-0496">Mitochondrion</keyword>
<evidence type="ECO:0000256" key="13">
    <source>
        <dbReference type="ARBA" id="ARBA00073474"/>
    </source>
</evidence>
<feature type="region of interest" description="Disordered" evidence="15">
    <location>
        <begin position="702"/>
        <end position="728"/>
    </location>
</feature>
<evidence type="ECO:0000256" key="5">
    <source>
        <dbReference type="ARBA" id="ARBA00022741"/>
    </source>
</evidence>
<sequence length="739" mass="82843">MSAEINPSVADVHLESEECPGEDSFGFGDDLELNQFDGLPFSSRYYKLLKERKALPVWKVRCQFEDALINNQLLIVSGTAKTGRSTQIPQWCAEFCLSSQYQHGMVVCTQTNKQQAVDLALRVADEMDVNIGHEVGYTIPLETCCCSDTVLRYCTDDMLLREMMSDPFLEHYGVIIINQAHERTVSTDTLLGLLKDILLQRSELRVVVLTVPPLTDRLLRHYGSIPIINLEASHAAEVVHCNSSNKDYFYSALRLVLEIHRTKEWGDVVVFFSSPEEVHCAHSILQKESTRLGGDLEQLLPVILFPSQGGLLPVLTEPPASTKSRRVFLSTQQGEDVWWDTQSVNFVIDTGVQKKMVYNPRVRASSEVLQPISQSQADIRKQLCGPTGKCFCLYPEESMLPAETPPQILESNITPTVLFLKRMEIAGRGQCSFIDRPDPEGLMQALEELDYLAALDDDGNLSEIGIIMSEIPLEPQMAKALLASCEFDCVSEMLTIAAMLSAPSCFLEPSAAMTHEAVQCHRKFQHPEGDHFTLINIYNAFKQNQREQYLTAEKWCQEYFLNCSALKTADATRAELTDTLNRIELPISEPSFGTKTNTLNIKRALLAGFFMQIARDVDGSGNYFILTHKHMAQVHPFSSYGAQSHKMGLPEWVVFNEYTLSENCMRTVSEISPQVFIQVAPMYFFYNLPPSESKDILQDMLDPQESKGGKENKQTPSVSSDANSGCAAVTPSYDRCVIQ</sequence>
<organism evidence="17 18">
    <name type="scientific">Parambassis ranga</name>
    <name type="common">Indian glassy fish</name>
    <dbReference type="NCBI Taxonomy" id="210632"/>
    <lineage>
        <taxon>Eukaryota</taxon>
        <taxon>Metazoa</taxon>
        <taxon>Chordata</taxon>
        <taxon>Craniata</taxon>
        <taxon>Vertebrata</taxon>
        <taxon>Euteleostomi</taxon>
        <taxon>Actinopterygii</taxon>
        <taxon>Neopterygii</taxon>
        <taxon>Teleostei</taxon>
        <taxon>Neoteleostei</taxon>
        <taxon>Acanthomorphata</taxon>
        <taxon>Ovalentaria</taxon>
        <taxon>Ambassidae</taxon>
        <taxon>Parambassis</taxon>
    </lineage>
</organism>
<keyword evidence="8" id="KW-0067">ATP-binding</keyword>
<evidence type="ECO:0000256" key="3">
    <source>
        <dbReference type="ARBA" id="ARBA00008792"/>
    </source>
</evidence>
<dbReference type="InterPro" id="IPR007502">
    <property type="entry name" value="Helicase-assoc_dom"/>
</dbReference>
<dbReference type="PANTHER" id="PTHR18934:SF88">
    <property type="entry name" value="PRE-MRNA-SPLICING FACTOR ATP-DEPENDENT RNA HELICASE DHX32-RELATED"/>
    <property type="match status" value="1"/>
</dbReference>
<evidence type="ECO:0000256" key="12">
    <source>
        <dbReference type="ARBA" id="ARBA00047984"/>
    </source>
</evidence>
<dbReference type="GO" id="GO:0016787">
    <property type="term" value="F:hydrolase activity"/>
    <property type="evidence" value="ECO:0007669"/>
    <property type="project" value="UniProtKB-KW"/>
</dbReference>
<keyword evidence="11" id="KW-0539">Nucleus</keyword>
<dbReference type="Pfam" id="PF21010">
    <property type="entry name" value="HA2_C"/>
    <property type="match status" value="1"/>
</dbReference>
<gene>
    <name evidence="18" type="primary">dhx32a</name>
</gene>
<evidence type="ECO:0000256" key="10">
    <source>
        <dbReference type="ARBA" id="ARBA00023128"/>
    </source>
</evidence>
<dbReference type="GO" id="GO:0005681">
    <property type="term" value="C:spliceosomal complex"/>
    <property type="evidence" value="ECO:0007669"/>
    <property type="project" value="TreeGrafter"/>
</dbReference>
<dbReference type="Pfam" id="PF07717">
    <property type="entry name" value="OB_NTP_bind"/>
    <property type="match status" value="1"/>
</dbReference>
<dbReference type="OrthoDB" id="10253254at2759"/>
<evidence type="ECO:0000256" key="4">
    <source>
        <dbReference type="ARBA" id="ARBA00012552"/>
    </source>
</evidence>
<keyword evidence="5" id="KW-0547">Nucleotide-binding</keyword>
<comment type="similarity">
    <text evidence="3">Belongs to the DEAD box helicase family. DEAH subfamily.</text>
</comment>
<evidence type="ECO:0000256" key="1">
    <source>
        <dbReference type="ARBA" id="ARBA00004123"/>
    </source>
</evidence>
<dbReference type="InterPro" id="IPR048333">
    <property type="entry name" value="HA2_WH"/>
</dbReference>
<dbReference type="InterPro" id="IPR011709">
    <property type="entry name" value="DEAD-box_helicase_OB_fold"/>
</dbReference>
<accession>A0A6P7KCV6</accession>
<proteinExistence type="inferred from homology"/>
<keyword evidence="7" id="KW-0347">Helicase</keyword>
<dbReference type="RefSeq" id="XP_028286187.1">
    <property type="nucleotide sequence ID" value="XM_028430386.1"/>
</dbReference>
<dbReference type="SMART" id="SM00847">
    <property type="entry name" value="HA2"/>
    <property type="match status" value="1"/>
</dbReference>
<evidence type="ECO:0000256" key="14">
    <source>
        <dbReference type="ARBA" id="ARBA00083358"/>
    </source>
</evidence>